<keyword evidence="2" id="KW-1133">Transmembrane helix</keyword>
<feature type="transmembrane region" description="Helical" evidence="2">
    <location>
        <begin position="24"/>
        <end position="47"/>
    </location>
</feature>
<evidence type="ECO:0000256" key="1">
    <source>
        <dbReference type="SAM" id="MobiDB-lite"/>
    </source>
</evidence>
<organism evidence="3 4">
    <name type="scientific">Cinara cedri</name>
    <dbReference type="NCBI Taxonomy" id="506608"/>
    <lineage>
        <taxon>Eukaryota</taxon>
        <taxon>Metazoa</taxon>
        <taxon>Ecdysozoa</taxon>
        <taxon>Arthropoda</taxon>
        <taxon>Hexapoda</taxon>
        <taxon>Insecta</taxon>
        <taxon>Pterygota</taxon>
        <taxon>Neoptera</taxon>
        <taxon>Paraneoptera</taxon>
        <taxon>Hemiptera</taxon>
        <taxon>Sternorrhyncha</taxon>
        <taxon>Aphidomorpha</taxon>
        <taxon>Aphidoidea</taxon>
        <taxon>Aphididae</taxon>
        <taxon>Lachninae</taxon>
        <taxon>Cinara</taxon>
    </lineage>
</organism>
<evidence type="ECO:0000256" key="2">
    <source>
        <dbReference type="SAM" id="Phobius"/>
    </source>
</evidence>
<keyword evidence="2" id="KW-0472">Membrane</keyword>
<dbReference type="AlphaFoldDB" id="A0A5E4M2J2"/>
<feature type="compositionally biased region" description="Basic and acidic residues" evidence="1">
    <location>
        <begin position="100"/>
        <end position="110"/>
    </location>
</feature>
<dbReference type="EMBL" id="CABPRJ010000021">
    <property type="protein sequence ID" value="VVC25836.1"/>
    <property type="molecule type" value="Genomic_DNA"/>
</dbReference>
<protein>
    <submittedName>
        <fullName evidence="3">Uncharacterized protein</fullName>
    </submittedName>
</protein>
<feature type="region of interest" description="Disordered" evidence="1">
    <location>
        <begin position="83"/>
        <end position="110"/>
    </location>
</feature>
<reference evidence="3 4" key="1">
    <citation type="submission" date="2019-08" db="EMBL/GenBank/DDBJ databases">
        <authorList>
            <person name="Alioto T."/>
            <person name="Alioto T."/>
            <person name="Gomez Garrido J."/>
        </authorList>
    </citation>
    <scope>NUCLEOTIDE SEQUENCE [LARGE SCALE GENOMIC DNA]</scope>
</reference>
<sequence length="110" mass="12444">MVPNPCRDVCSPLEIYAGQQAVRLFISLALVGIITLLIAFITFYAFLYKRTDVNRRQSSVSLKYDMDKLCSLSFDYCVDEDDDDGEFDNDSSDQTQDDSSMSKKCEKNGV</sequence>
<accession>A0A5E4M2J2</accession>
<evidence type="ECO:0000313" key="3">
    <source>
        <dbReference type="EMBL" id="VVC25836.1"/>
    </source>
</evidence>
<name>A0A5E4M2J2_9HEMI</name>
<keyword evidence="4" id="KW-1185">Reference proteome</keyword>
<evidence type="ECO:0000313" key="4">
    <source>
        <dbReference type="Proteomes" id="UP000325440"/>
    </source>
</evidence>
<keyword evidence="2" id="KW-0812">Transmembrane</keyword>
<gene>
    <name evidence="3" type="ORF">CINCED_3A008997</name>
</gene>
<dbReference type="Proteomes" id="UP000325440">
    <property type="component" value="Unassembled WGS sequence"/>
</dbReference>
<proteinExistence type="predicted"/>